<evidence type="ECO:0000256" key="3">
    <source>
        <dbReference type="ARBA" id="ARBA00022692"/>
    </source>
</evidence>
<dbReference type="GO" id="GO:0022857">
    <property type="term" value="F:transmembrane transporter activity"/>
    <property type="evidence" value="ECO:0007669"/>
    <property type="project" value="InterPro"/>
</dbReference>
<dbReference type="AlphaFoldDB" id="A0A6L9S6S3"/>
<keyword evidence="3 7" id="KW-0812">Transmembrane</keyword>
<dbReference type="EMBL" id="JAAGOA010000003">
    <property type="protein sequence ID" value="NED99689.1"/>
    <property type="molecule type" value="Genomic_DNA"/>
</dbReference>
<keyword evidence="9" id="KW-1185">Reference proteome</keyword>
<evidence type="ECO:0000256" key="6">
    <source>
        <dbReference type="SAM" id="MobiDB-lite"/>
    </source>
</evidence>
<protein>
    <submittedName>
        <fullName evidence="8">ABC transporter permease</fullName>
    </submittedName>
</protein>
<sequence>MTWLLQLARRIAPTLVALVMALLITGVFILIIGENPLAALGALFDFGDSATAQANSIGVWINRATPLFLSGLAVSIGFRMGLFNIGVEGQYRVATVIAAGVGAAIVLPAPLHILVIVLVAMAAGAAYAAIPAVLKTTRGVSEVISTIMLNSIAIGLAAWFVRSPFADPDLGAGETAATRPIDESGHFPGLNDLFGTLGLEEPRRPVHGFVVVAIVVGIVMAVVLSRSRFGFELRASGLNALAAAANGISSKAMVIKAMLLSGALAGLVGLPDLLGSAHRFQTDSFVAGYGFTGIAVALLGRNRPGGIALAALLFAFLDRAGPRLQSEGIPPAAVTIMQGIVVLSVLIVDEVARRRLRRREERRARAQDPATRSEESAAQPEVSS</sequence>
<proteinExistence type="predicted"/>
<feature type="transmembrane region" description="Helical" evidence="7">
    <location>
        <begin position="143"/>
        <end position="161"/>
    </location>
</feature>
<dbReference type="PANTHER" id="PTHR47089">
    <property type="entry name" value="ABC TRANSPORTER, PERMEASE PROTEIN"/>
    <property type="match status" value="1"/>
</dbReference>
<feature type="transmembrane region" description="Helical" evidence="7">
    <location>
        <begin position="328"/>
        <end position="348"/>
    </location>
</feature>
<keyword evidence="5 7" id="KW-0472">Membrane</keyword>
<feature type="transmembrane region" description="Helical" evidence="7">
    <location>
        <begin position="89"/>
        <end position="107"/>
    </location>
</feature>
<evidence type="ECO:0000256" key="1">
    <source>
        <dbReference type="ARBA" id="ARBA00004651"/>
    </source>
</evidence>
<organism evidence="8 9">
    <name type="scientific">Phytoactinopolyspora halotolerans</name>
    <dbReference type="NCBI Taxonomy" id="1981512"/>
    <lineage>
        <taxon>Bacteria</taxon>
        <taxon>Bacillati</taxon>
        <taxon>Actinomycetota</taxon>
        <taxon>Actinomycetes</taxon>
        <taxon>Jiangellales</taxon>
        <taxon>Jiangellaceae</taxon>
        <taxon>Phytoactinopolyspora</taxon>
    </lineage>
</organism>
<dbReference type="Proteomes" id="UP000475214">
    <property type="component" value="Unassembled WGS sequence"/>
</dbReference>
<dbReference type="CDD" id="cd06580">
    <property type="entry name" value="TM_PBP1_transp_TpRbsC_like"/>
    <property type="match status" value="1"/>
</dbReference>
<evidence type="ECO:0000256" key="5">
    <source>
        <dbReference type="ARBA" id="ARBA00023136"/>
    </source>
</evidence>
<gene>
    <name evidence="8" type="ORF">G1H10_05865</name>
</gene>
<feature type="transmembrane region" description="Helical" evidence="7">
    <location>
        <begin position="64"/>
        <end position="82"/>
    </location>
</feature>
<keyword evidence="4 7" id="KW-1133">Transmembrane helix</keyword>
<comment type="caution">
    <text evidence="8">The sequence shown here is derived from an EMBL/GenBank/DDBJ whole genome shotgun (WGS) entry which is preliminary data.</text>
</comment>
<dbReference type="PANTHER" id="PTHR47089:SF1">
    <property type="entry name" value="GUANOSINE ABC TRANSPORTER PERMEASE PROTEIN NUPP"/>
    <property type="match status" value="1"/>
</dbReference>
<dbReference type="RefSeq" id="WP_163734030.1">
    <property type="nucleotide sequence ID" value="NZ_JAAGOA010000003.1"/>
</dbReference>
<evidence type="ECO:0000313" key="8">
    <source>
        <dbReference type="EMBL" id="NED99689.1"/>
    </source>
</evidence>
<feature type="region of interest" description="Disordered" evidence="6">
    <location>
        <begin position="358"/>
        <end position="384"/>
    </location>
</feature>
<feature type="transmembrane region" description="Helical" evidence="7">
    <location>
        <begin position="257"/>
        <end position="274"/>
    </location>
</feature>
<evidence type="ECO:0000256" key="4">
    <source>
        <dbReference type="ARBA" id="ARBA00022989"/>
    </source>
</evidence>
<reference evidence="8 9" key="1">
    <citation type="submission" date="2020-02" db="EMBL/GenBank/DDBJ databases">
        <authorList>
            <person name="Li X.-J."/>
            <person name="Han X.-M."/>
        </authorList>
    </citation>
    <scope>NUCLEOTIDE SEQUENCE [LARGE SCALE GENOMIC DNA]</scope>
    <source>
        <strain evidence="8 9">CCTCC AB 2017055</strain>
    </source>
</reference>
<name>A0A6L9S6S3_9ACTN</name>
<comment type="subcellular location">
    <subcellularLocation>
        <location evidence="1">Cell membrane</location>
        <topology evidence="1">Multi-pass membrane protein</topology>
    </subcellularLocation>
</comment>
<evidence type="ECO:0000256" key="2">
    <source>
        <dbReference type="ARBA" id="ARBA00022475"/>
    </source>
</evidence>
<feature type="transmembrane region" description="Helical" evidence="7">
    <location>
        <begin position="206"/>
        <end position="224"/>
    </location>
</feature>
<keyword evidence="2" id="KW-1003">Cell membrane</keyword>
<evidence type="ECO:0000256" key="7">
    <source>
        <dbReference type="SAM" id="Phobius"/>
    </source>
</evidence>
<feature type="transmembrane region" description="Helical" evidence="7">
    <location>
        <begin position="113"/>
        <end position="134"/>
    </location>
</feature>
<dbReference type="GO" id="GO:0005886">
    <property type="term" value="C:plasma membrane"/>
    <property type="evidence" value="ECO:0007669"/>
    <property type="project" value="UniProtKB-SubCell"/>
</dbReference>
<feature type="compositionally biased region" description="Basic and acidic residues" evidence="6">
    <location>
        <begin position="358"/>
        <end position="375"/>
    </location>
</feature>
<dbReference type="InterPro" id="IPR001851">
    <property type="entry name" value="ABC_transp_permease"/>
</dbReference>
<dbReference type="Pfam" id="PF02653">
    <property type="entry name" value="BPD_transp_2"/>
    <property type="match status" value="1"/>
</dbReference>
<evidence type="ECO:0000313" key="9">
    <source>
        <dbReference type="Proteomes" id="UP000475214"/>
    </source>
</evidence>
<feature type="transmembrane region" description="Helical" evidence="7">
    <location>
        <begin position="12"/>
        <end position="33"/>
    </location>
</feature>
<accession>A0A6L9S6S3</accession>